<proteinExistence type="predicted"/>
<keyword evidence="3" id="KW-1185">Reference proteome</keyword>
<reference evidence="2" key="1">
    <citation type="journal article" date="2011" name="Genome Biol.">
        <title>The draft genome of the carcinogenic human liver fluke Clonorchis sinensis.</title>
        <authorList>
            <person name="Wang X."/>
            <person name="Chen W."/>
            <person name="Huang Y."/>
            <person name="Sun J."/>
            <person name="Men J."/>
            <person name="Liu H."/>
            <person name="Luo F."/>
            <person name="Guo L."/>
            <person name="Lv X."/>
            <person name="Deng C."/>
            <person name="Zhou C."/>
            <person name="Fan Y."/>
            <person name="Li X."/>
            <person name="Huang L."/>
            <person name="Hu Y."/>
            <person name="Liang C."/>
            <person name="Hu X."/>
            <person name="Xu J."/>
            <person name="Yu X."/>
        </authorList>
    </citation>
    <scope>NUCLEOTIDE SEQUENCE [LARGE SCALE GENOMIC DNA]</scope>
    <source>
        <strain evidence="2">Henan</strain>
    </source>
</reference>
<dbReference type="EMBL" id="DF144283">
    <property type="protein sequence ID" value="GAA56521.1"/>
    <property type="molecule type" value="Genomic_DNA"/>
</dbReference>
<dbReference type="AlphaFoldDB" id="G7YU91"/>
<feature type="compositionally biased region" description="Polar residues" evidence="1">
    <location>
        <begin position="68"/>
        <end position="79"/>
    </location>
</feature>
<dbReference type="Proteomes" id="UP000008909">
    <property type="component" value="Unassembled WGS sequence"/>
</dbReference>
<dbReference type="SUPFAM" id="SSF53098">
    <property type="entry name" value="Ribonuclease H-like"/>
    <property type="match status" value="1"/>
</dbReference>
<organism evidence="2 3">
    <name type="scientific">Clonorchis sinensis</name>
    <name type="common">Chinese liver fluke</name>
    <dbReference type="NCBI Taxonomy" id="79923"/>
    <lineage>
        <taxon>Eukaryota</taxon>
        <taxon>Metazoa</taxon>
        <taxon>Spiralia</taxon>
        <taxon>Lophotrochozoa</taxon>
        <taxon>Platyhelminthes</taxon>
        <taxon>Trematoda</taxon>
        <taxon>Digenea</taxon>
        <taxon>Opisthorchiida</taxon>
        <taxon>Opisthorchiata</taxon>
        <taxon>Opisthorchiidae</taxon>
        <taxon>Clonorchis</taxon>
    </lineage>
</organism>
<dbReference type="GO" id="GO:0003676">
    <property type="term" value="F:nucleic acid binding"/>
    <property type="evidence" value="ECO:0007669"/>
    <property type="project" value="InterPro"/>
</dbReference>
<feature type="compositionally biased region" description="Polar residues" evidence="1">
    <location>
        <begin position="159"/>
        <end position="171"/>
    </location>
</feature>
<feature type="compositionally biased region" description="Basic and acidic residues" evidence="1">
    <location>
        <begin position="15"/>
        <end position="30"/>
    </location>
</feature>
<sequence length="189" mass="21788">MRHSNADIGSATDPQRADAEQSQPDRRIPRECTYSVHQKVRLITAEGLLARDERRWIMWCLLRDANNRSRPSHGTQSSVRNRRTTIRRQHLPRCFEAADVPNQQTTMNTEAVMQYIVSNNWVSKMFLTDQEPRLGNEELRGCLKKLGIRRLKTAHQHSHTNYPTESNNTTIKEGPAAKGSDWIVDFPLV</sequence>
<protein>
    <submittedName>
        <fullName evidence="2">Gap-Pol polyprotein</fullName>
    </submittedName>
</protein>
<evidence type="ECO:0000256" key="1">
    <source>
        <dbReference type="SAM" id="MobiDB-lite"/>
    </source>
</evidence>
<evidence type="ECO:0000313" key="3">
    <source>
        <dbReference type="Proteomes" id="UP000008909"/>
    </source>
</evidence>
<accession>G7YU91</accession>
<dbReference type="Gene3D" id="3.30.420.10">
    <property type="entry name" value="Ribonuclease H-like superfamily/Ribonuclease H"/>
    <property type="match status" value="1"/>
</dbReference>
<name>G7YU91_CLOSI</name>
<dbReference type="InterPro" id="IPR036397">
    <property type="entry name" value="RNaseH_sf"/>
</dbReference>
<feature type="region of interest" description="Disordered" evidence="1">
    <location>
        <begin position="1"/>
        <end position="31"/>
    </location>
</feature>
<feature type="region of interest" description="Disordered" evidence="1">
    <location>
        <begin position="68"/>
        <end position="88"/>
    </location>
</feature>
<reference key="2">
    <citation type="submission" date="2011-10" db="EMBL/GenBank/DDBJ databases">
        <title>The genome and transcriptome sequence of Clonorchis sinensis provide insights into the carcinogenic liver fluke.</title>
        <authorList>
            <person name="Wang X."/>
            <person name="Huang Y."/>
            <person name="Chen W."/>
            <person name="Liu H."/>
            <person name="Guo L."/>
            <person name="Chen Y."/>
            <person name="Luo F."/>
            <person name="Zhou W."/>
            <person name="Sun J."/>
            <person name="Mao Q."/>
            <person name="Liang P."/>
            <person name="Zhou C."/>
            <person name="Tian Y."/>
            <person name="Men J."/>
            <person name="Lv X."/>
            <person name="Huang L."/>
            <person name="Zhou J."/>
            <person name="Hu Y."/>
            <person name="Li R."/>
            <person name="Zhang F."/>
            <person name="Lei H."/>
            <person name="Li X."/>
            <person name="Hu X."/>
            <person name="Liang C."/>
            <person name="Xu J."/>
            <person name="Wu Z."/>
            <person name="Yu X."/>
        </authorList>
    </citation>
    <scope>NUCLEOTIDE SEQUENCE</scope>
    <source>
        <strain>Henan</strain>
    </source>
</reference>
<feature type="region of interest" description="Disordered" evidence="1">
    <location>
        <begin position="155"/>
        <end position="176"/>
    </location>
</feature>
<evidence type="ECO:0000313" key="2">
    <source>
        <dbReference type="EMBL" id="GAA56521.1"/>
    </source>
</evidence>
<gene>
    <name evidence="2" type="ORF">CLF_111048</name>
</gene>
<dbReference type="InterPro" id="IPR012337">
    <property type="entry name" value="RNaseH-like_sf"/>
</dbReference>